<dbReference type="PANTHER" id="PTHR43794">
    <property type="entry name" value="AMINOHYDROLASE SSNA-RELATED"/>
    <property type="match status" value="1"/>
</dbReference>
<evidence type="ECO:0000259" key="2">
    <source>
        <dbReference type="Pfam" id="PF01979"/>
    </source>
</evidence>
<dbReference type="InterPro" id="IPR006680">
    <property type="entry name" value="Amidohydro-rel"/>
</dbReference>
<sequence length="423" mass="46644">MAILIKNAQIYAENGIPTYQGFCIDGGRIRAMTNNEAEIDAFLREHDNKVNIIEGRNKLILPGLINTHTHSPMTLLRNIGSDLPLQQWLFNEIIPRERKLTSRSVYYGSLLGQLEMIRSGTVAFADMYEPFEAIAQAVLESGLKAVLSVPVLHNRWENGARITENTFAEAERLIKKWKGAGDGRIDVICEIHSVYLYDDRLLHEAVSFAKANGLGIHMHLHETKKEISDCLEAVGMRPAAFFASIGAFAVPVLAAHCTHLEAEDFEILQQARASVSVNITSNLKLASGVPPLPELLAAGIRVGLGTDGCASNNNLNLFEEMHLAGILYKGLRGDPALVSPEQVIDAAVFGNRICKGADADLILIDLTAPHLNPLNDMKSAVVYSMQASDVDTVIVRGEILMEHRELKKLDEERILYEVNHVKL</sequence>
<dbReference type="AlphaFoldDB" id="A0A9D1I7T7"/>
<dbReference type="EMBL" id="DVMM01000061">
    <property type="protein sequence ID" value="HIU29247.1"/>
    <property type="molecule type" value="Genomic_DNA"/>
</dbReference>
<name>A0A9D1I7T7_9CLOT</name>
<dbReference type="CDD" id="cd01298">
    <property type="entry name" value="ATZ_TRZ_like"/>
    <property type="match status" value="1"/>
</dbReference>
<evidence type="ECO:0000313" key="3">
    <source>
        <dbReference type="EMBL" id="HIU29247.1"/>
    </source>
</evidence>
<protein>
    <submittedName>
        <fullName evidence="3">Amidohydrolase</fullName>
    </submittedName>
</protein>
<proteinExistence type="predicted"/>
<feature type="domain" description="Amidohydrolase-related" evidence="2">
    <location>
        <begin position="60"/>
        <end position="399"/>
    </location>
</feature>
<dbReference type="GO" id="GO:0016810">
    <property type="term" value="F:hydrolase activity, acting on carbon-nitrogen (but not peptide) bonds"/>
    <property type="evidence" value="ECO:0007669"/>
    <property type="project" value="InterPro"/>
</dbReference>
<dbReference type="Gene3D" id="2.30.40.10">
    <property type="entry name" value="Urease, subunit C, domain 1"/>
    <property type="match status" value="1"/>
</dbReference>
<comment type="caution">
    <text evidence="3">The sequence shown here is derived from an EMBL/GenBank/DDBJ whole genome shotgun (WGS) entry which is preliminary data.</text>
</comment>
<accession>A0A9D1I7T7</accession>
<dbReference type="SUPFAM" id="SSF51556">
    <property type="entry name" value="Metallo-dependent hydrolases"/>
    <property type="match status" value="1"/>
</dbReference>
<dbReference type="InterPro" id="IPR011059">
    <property type="entry name" value="Metal-dep_hydrolase_composite"/>
</dbReference>
<evidence type="ECO:0000313" key="4">
    <source>
        <dbReference type="Proteomes" id="UP000824089"/>
    </source>
</evidence>
<dbReference type="InterPro" id="IPR050287">
    <property type="entry name" value="MTA/SAH_deaminase"/>
</dbReference>
<dbReference type="SUPFAM" id="SSF51338">
    <property type="entry name" value="Composite domain of metallo-dependent hydrolases"/>
    <property type="match status" value="1"/>
</dbReference>
<evidence type="ECO:0000256" key="1">
    <source>
        <dbReference type="ARBA" id="ARBA00022801"/>
    </source>
</evidence>
<gene>
    <name evidence="3" type="ORF">IAD50_03000</name>
</gene>
<reference evidence="3" key="2">
    <citation type="journal article" date="2021" name="PeerJ">
        <title>Extensive microbial diversity within the chicken gut microbiome revealed by metagenomics and culture.</title>
        <authorList>
            <person name="Gilroy R."/>
            <person name="Ravi A."/>
            <person name="Getino M."/>
            <person name="Pursley I."/>
            <person name="Horton D.L."/>
            <person name="Alikhan N.F."/>
            <person name="Baker D."/>
            <person name="Gharbi K."/>
            <person name="Hall N."/>
            <person name="Watson M."/>
            <person name="Adriaenssens E.M."/>
            <person name="Foster-Nyarko E."/>
            <person name="Jarju S."/>
            <person name="Secka A."/>
            <person name="Antonio M."/>
            <person name="Oren A."/>
            <person name="Chaudhuri R.R."/>
            <person name="La Ragione R."/>
            <person name="Hildebrand F."/>
            <person name="Pallen M.J."/>
        </authorList>
    </citation>
    <scope>NUCLEOTIDE SEQUENCE</scope>
    <source>
        <strain evidence="3">CHK195-4489</strain>
    </source>
</reference>
<dbReference type="InterPro" id="IPR032466">
    <property type="entry name" value="Metal_Hydrolase"/>
</dbReference>
<dbReference type="Gene3D" id="3.20.20.140">
    <property type="entry name" value="Metal-dependent hydrolases"/>
    <property type="match status" value="1"/>
</dbReference>
<keyword evidence="1" id="KW-0378">Hydrolase</keyword>
<dbReference type="Pfam" id="PF01979">
    <property type="entry name" value="Amidohydro_1"/>
    <property type="match status" value="1"/>
</dbReference>
<dbReference type="Proteomes" id="UP000824089">
    <property type="component" value="Unassembled WGS sequence"/>
</dbReference>
<dbReference type="PANTHER" id="PTHR43794:SF11">
    <property type="entry name" value="AMIDOHYDROLASE-RELATED DOMAIN-CONTAINING PROTEIN"/>
    <property type="match status" value="1"/>
</dbReference>
<organism evidence="3 4">
    <name type="scientific">Candidatus Egerieisoma faecipullorum</name>
    <dbReference type="NCBI Taxonomy" id="2840963"/>
    <lineage>
        <taxon>Bacteria</taxon>
        <taxon>Bacillati</taxon>
        <taxon>Bacillota</taxon>
        <taxon>Clostridia</taxon>
        <taxon>Eubacteriales</taxon>
        <taxon>Clostridiaceae</taxon>
        <taxon>Clostridiaceae incertae sedis</taxon>
        <taxon>Candidatus Egerieisoma</taxon>
    </lineage>
</organism>
<reference evidence="3" key="1">
    <citation type="submission" date="2020-10" db="EMBL/GenBank/DDBJ databases">
        <authorList>
            <person name="Gilroy R."/>
        </authorList>
    </citation>
    <scope>NUCLEOTIDE SEQUENCE</scope>
    <source>
        <strain evidence="3">CHK195-4489</strain>
    </source>
</reference>